<evidence type="ECO:0000256" key="7">
    <source>
        <dbReference type="ARBA" id="ARBA00022723"/>
    </source>
</evidence>
<keyword evidence="10" id="KW-0460">Magnesium</keyword>
<dbReference type="InParanoid" id="A0A0C2Z6B7"/>
<evidence type="ECO:0000256" key="5">
    <source>
        <dbReference type="ARBA" id="ARBA00022640"/>
    </source>
</evidence>
<dbReference type="GO" id="GO:0016020">
    <property type="term" value="C:membrane"/>
    <property type="evidence" value="ECO:0007669"/>
    <property type="project" value="UniProtKB-SubCell"/>
</dbReference>
<dbReference type="GO" id="GO:0015031">
    <property type="term" value="P:protein transport"/>
    <property type="evidence" value="ECO:0007669"/>
    <property type="project" value="UniProtKB-KW"/>
</dbReference>
<evidence type="ECO:0000256" key="8">
    <source>
        <dbReference type="ARBA" id="ARBA00022801"/>
    </source>
</evidence>
<evidence type="ECO:0000256" key="11">
    <source>
        <dbReference type="ARBA" id="ARBA00022927"/>
    </source>
</evidence>
<evidence type="ECO:0000256" key="4">
    <source>
        <dbReference type="ARBA" id="ARBA00022528"/>
    </source>
</evidence>
<feature type="domain" description="G" evidence="15">
    <location>
        <begin position="279"/>
        <end position="345"/>
    </location>
</feature>
<evidence type="ECO:0000256" key="6">
    <source>
        <dbReference type="ARBA" id="ARBA00022692"/>
    </source>
</evidence>
<dbReference type="SUPFAM" id="SSF52540">
    <property type="entry name" value="P-loop containing nucleoside triphosphate hydrolases"/>
    <property type="match status" value="2"/>
</dbReference>
<evidence type="ECO:0000256" key="1">
    <source>
        <dbReference type="ARBA" id="ARBA00001946"/>
    </source>
</evidence>
<dbReference type="STRING" id="1036808.A0A0C2Z6B7"/>
<evidence type="ECO:0000256" key="14">
    <source>
        <dbReference type="ARBA" id="ARBA00024013"/>
    </source>
</evidence>
<dbReference type="HOGENOM" id="CLU_474990_0_0_1"/>
<dbReference type="GO" id="GO:0046872">
    <property type="term" value="F:metal ion binding"/>
    <property type="evidence" value="ECO:0007669"/>
    <property type="project" value="UniProtKB-KW"/>
</dbReference>
<reference evidence="16 17" key="1">
    <citation type="submission" date="2014-04" db="EMBL/GenBank/DDBJ databases">
        <authorList>
            <consortium name="DOE Joint Genome Institute"/>
            <person name="Kuo A."/>
            <person name="Kohler A."/>
            <person name="Nagy L.G."/>
            <person name="Floudas D."/>
            <person name="Copeland A."/>
            <person name="Barry K.W."/>
            <person name="Cichocki N."/>
            <person name="Veneault-Fourrey C."/>
            <person name="LaButti K."/>
            <person name="Lindquist E.A."/>
            <person name="Lipzen A."/>
            <person name="Lundell T."/>
            <person name="Morin E."/>
            <person name="Murat C."/>
            <person name="Sun H."/>
            <person name="Tunlid A."/>
            <person name="Henrissat B."/>
            <person name="Grigoriev I.V."/>
            <person name="Hibbett D.S."/>
            <person name="Martin F."/>
            <person name="Nordberg H.P."/>
            <person name="Cantor M.N."/>
            <person name="Hua S.X."/>
        </authorList>
    </citation>
    <scope>NUCLEOTIDE SEQUENCE [LARGE SCALE GENOMIC DNA]</scope>
    <source>
        <strain evidence="16 17">Foug A</strain>
    </source>
</reference>
<dbReference type="Pfam" id="PF01926">
    <property type="entry name" value="MMR_HSR1"/>
    <property type="match status" value="1"/>
</dbReference>
<dbReference type="GO" id="GO:0016787">
    <property type="term" value="F:hydrolase activity"/>
    <property type="evidence" value="ECO:0007669"/>
    <property type="project" value="UniProtKB-KW"/>
</dbReference>
<sequence>MDSVSGKSDERSSLDSNWTCLVGETKLDDARPTILPSEIKPSDVVILVLGATGSGMSNFIDKLTGMPAENGTQALGSCTMDVKAYSYCHGTDRFIFVDTPGFNSSQLNNVVLKKIARYLDNLHRQSVELTGVIYTHRINTSHTRDAQLTGLRIFAALCGDEAADRARLVTTMWDEVNVDDVVATENTIRAEWKLLLDAGSRYERFDNTGESAWNIVRGLGGNRKTLLLQRELVSGMKLTQTTAGRQLLLGISQDIMPSFPHNPRPTTQFSEIKPTDIVILVLGTTGSGMSNFINKLTGMPPESGTHALESCTVGVGAYACNHHGRRFVFVDTPGLNSSKSQNEVLTRIAHWLRTTSIWLTGVIYTYRIMDAHASGAELAGLQLLAALCGNEMADRVRLVTTMWDEANEEFARDTESRITAEPWKALLDAGSGYERFFNTKESAWNIVRGLGDSKKALLLQRELVDIGLEFEQTTVGRQLHLGTTQVRPAFAFYPRVAIQVSDMKRTDIVIMVLGTAGSGRSNRNAKLPRSDPAQWMSKHMYMAAMANASSLLTLQDLTTCMHQKGKFSARWWTG</sequence>
<comment type="cofactor">
    <cofactor evidence="1">
        <name>Mg(2+)</name>
        <dbReference type="ChEBI" id="CHEBI:18420"/>
    </cofactor>
</comment>
<dbReference type="CDD" id="cd00882">
    <property type="entry name" value="Ras_like_GTPase"/>
    <property type="match status" value="1"/>
</dbReference>
<keyword evidence="12" id="KW-1133">Transmembrane helix</keyword>
<evidence type="ECO:0000313" key="16">
    <source>
        <dbReference type="EMBL" id="KIM57538.1"/>
    </source>
</evidence>
<dbReference type="Gene3D" id="3.40.50.300">
    <property type="entry name" value="P-loop containing nucleotide triphosphate hydrolases"/>
    <property type="match status" value="2"/>
</dbReference>
<dbReference type="Proteomes" id="UP000053989">
    <property type="component" value="Unassembled WGS sequence"/>
</dbReference>
<evidence type="ECO:0000256" key="2">
    <source>
        <dbReference type="ARBA" id="ARBA00004167"/>
    </source>
</evidence>
<keyword evidence="5" id="KW-0934">Plastid</keyword>
<organism evidence="16 17">
    <name type="scientific">Scleroderma citrinum Foug A</name>
    <dbReference type="NCBI Taxonomy" id="1036808"/>
    <lineage>
        <taxon>Eukaryota</taxon>
        <taxon>Fungi</taxon>
        <taxon>Dikarya</taxon>
        <taxon>Basidiomycota</taxon>
        <taxon>Agaricomycotina</taxon>
        <taxon>Agaricomycetes</taxon>
        <taxon>Agaricomycetidae</taxon>
        <taxon>Boletales</taxon>
        <taxon>Sclerodermatineae</taxon>
        <taxon>Sclerodermataceae</taxon>
        <taxon>Scleroderma</taxon>
    </lineage>
</organism>
<accession>A0A0C2Z6B7</accession>
<dbReference type="InterPro" id="IPR006073">
    <property type="entry name" value="GTP-bd"/>
</dbReference>
<keyword evidence="13" id="KW-0472">Membrane</keyword>
<keyword evidence="7" id="KW-0479">Metal-binding</keyword>
<evidence type="ECO:0000256" key="12">
    <source>
        <dbReference type="ARBA" id="ARBA00022989"/>
    </source>
</evidence>
<gene>
    <name evidence="16" type="ORF">SCLCIDRAFT_1132186</name>
</gene>
<comment type="subcellular location">
    <subcellularLocation>
        <location evidence="2">Membrane</location>
        <topology evidence="2">Single-pass membrane protein</topology>
    </subcellularLocation>
    <subcellularLocation>
        <location evidence="14">Plastid</location>
        <location evidence="14">Chloroplast outer membrane</location>
    </subcellularLocation>
</comment>
<dbReference type="PANTHER" id="PTHR10903">
    <property type="entry name" value="GTPASE, IMAP FAMILY MEMBER-RELATED"/>
    <property type="match status" value="1"/>
</dbReference>
<reference evidence="17" key="2">
    <citation type="submission" date="2015-01" db="EMBL/GenBank/DDBJ databases">
        <title>Evolutionary Origins and Diversification of the Mycorrhizal Mutualists.</title>
        <authorList>
            <consortium name="DOE Joint Genome Institute"/>
            <consortium name="Mycorrhizal Genomics Consortium"/>
            <person name="Kohler A."/>
            <person name="Kuo A."/>
            <person name="Nagy L.G."/>
            <person name="Floudas D."/>
            <person name="Copeland A."/>
            <person name="Barry K.W."/>
            <person name="Cichocki N."/>
            <person name="Veneault-Fourrey C."/>
            <person name="LaButti K."/>
            <person name="Lindquist E.A."/>
            <person name="Lipzen A."/>
            <person name="Lundell T."/>
            <person name="Morin E."/>
            <person name="Murat C."/>
            <person name="Riley R."/>
            <person name="Ohm R."/>
            <person name="Sun H."/>
            <person name="Tunlid A."/>
            <person name="Henrissat B."/>
            <person name="Grigoriev I.V."/>
            <person name="Hibbett D.S."/>
            <person name="Martin F."/>
        </authorList>
    </citation>
    <scope>NUCLEOTIDE SEQUENCE [LARGE SCALE GENOMIC DNA]</scope>
    <source>
        <strain evidence="17">Foug A</strain>
    </source>
</reference>
<keyword evidence="6" id="KW-0812">Transmembrane</keyword>
<evidence type="ECO:0000313" key="17">
    <source>
        <dbReference type="Proteomes" id="UP000053989"/>
    </source>
</evidence>
<dbReference type="GO" id="GO:0005525">
    <property type="term" value="F:GTP binding"/>
    <property type="evidence" value="ECO:0007669"/>
    <property type="project" value="InterPro"/>
</dbReference>
<keyword evidence="4" id="KW-0150">Chloroplast</keyword>
<dbReference type="EMBL" id="KN822099">
    <property type="protein sequence ID" value="KIM57538.1"/>
    <property type="molecule type" value="Genomic_DNA"/>
</dbReference>
<evidence type="ECO:0000256" key="10">
    <source>
        <dbReference type="ARBA" id="ARBA00022842"/>
    </source>
</evidence>
<keyword evidence="9" id="KW-1002">Plastid outer membrane</keyword>
<dbReference type="AlphaFoldDB" id="A0A0C2Z6B7"/>
<name>A0A0C2Z6B7_9AGAM</name>
<dbReference type="InterPro" id="IPR027417">
    <property type="entry name" value="P-loop_NTPase"/>
</dbReference>
<dbReference type="InterPro" id="IPR045058">
    <property type="entry name" value="GIMA/IAN/Toc"/>
</dbReference>
<dbReference type="OrthoDB" id="8954335at2759"/>
<keyword evidence="3" id="KW-0813">Transport</keyword>
<keyword evidence="17" id="KW-1185">Reference proteome</keyword>
<proteinExistence type="predicted"/>
<protein>
    <recommendedName>
        <fullName evidence="15">G domain-containing protein</fullName>
    </recommendedName>
</protein>
<dbReference type="PANTHER" id="PTHR10903:SF135">
    <property type="entry name" value="TRANSLOCASE OF CHLOROPLAST 120, CHLOROPLASTIC-RELATED"/>
    <property type="match status" value="1"/>
</dbReference>
<evidence type="ECO:0000256" key="9">
    <source>
        <dbReference type="ARBA" id="ARBA00022805"/>
    </source>
</evidence>
<evidence type="ECO:0000256" key="13">
    <source>
        <dbReference type="ARBA" id="ARBA00023136"/>
    </source>
</evidence>
<evidence type="ECO:0000259" key="15">
    <source>
        <dbReference type="Pfam" id="PF01926"/>
    </source>
</evidence>
<keyword evidence="8" id="KW-0378">Hydrolase</keyword>
<evidence type="ECO:0000256" key="3">
    <source>
        <dbReference type="ARBA" id="ARBA00022448"/>
    </source>
</evidence>
<keyword evidence="11" id="KW-0653">Protein transport</keyword>